<feature type="chain" id="PRO_5044854654" description="Alkaline phosphatase" evidence="12">
    <location>
        <begin position="20"/>
        <end position="283"/>
    </location>
</feature>
<dbReference type="GO" id="GO:0046872">
    <property type="term" value="F:metal ion binding"/>
    <property type="evidence" value="ECO:0007669"/>
    <property type="project" value="UniProtKB-KW"/>
</dbReference>
<feature type="active site" description="Phosphoserine intermediate" evidence="8">
    <location>
        <position position="107"/>
    </location>
</feature>
<evidence type="ECO:0000256" key="11">
    <source>
        <dbReference type="RuleBase" id="RU003947"/>
    </source>
</evidence>
<dbReference type="PANTHER" id="PTHR11596">
    <property type="entry name" value="ALKALINE PHOSPHATASE"/>
    <property type="match status" value="1"/>
</dbReference>
<dbReference type="AlphaFoldDB" id="A0ABD2PS12"/>
<dbReference type="Pfam" id="PF00245">
    <property type="entry name" value="Alk_phosphatase"/>
    <property type="match status" value="1"/>
</dbReference>
<evidence type="ECO:0000256" key="5">
    <source>
        <dbReference type="ARBA" id="ARBA00022801"/>
    </source>
</evidence>
<evidence type="ECO:0000256" key="4">
    <source>
        <dbReference type="ARBA" id="ARBA00022723"/>
    </source>
</evidence>
<reference evidence="13 14" key="1">
    <citation type="submission" date="2024-11" db="EMBL/GenBank/DDBJ databases">
        <title>Adaptive evolution of stress response genes in parasites aligns with host niche diversity.</title>
        <authorList>
            <person name="Hahn C."/>
            <person name="Resl P."/>
        </authorList>
    </citation>
    <scope>NUCLEOTIDE SEQUENCE [LARGE SCALE GENOMIC DNA]</scope>
    <source>
        <strain evidence="13">EGGRZ-B1_66</strain>
        <tissue evidence="13">Body</tissue>
    </source>
</reference>
<feature type="binding site" evidence="9">
    <location>
        <position position="57"/>
    </location>
    <ligand>
        <name>Mg(2+)</name>
        <dbReference type="ChEBI" id="CHEBI:18420"/>
    </ligand>
</feature>
<comment type="cofactor">
    <cofactor evidence="9">
        <name>Mg(2+)</name>
        <dbReference type="ChEBI" id="CHEBI:18420"/>
    </cofactor>
    <text evidence="9">Binds 1 Mg(2+) ion.</text>
</comment>
<dbReference type="PRINTS" id="PR00113">
    <property type="entry name" value="ALKPHPHTASE"/>
</dbReference>
<dbReference type="SUPFAM" id="SSF53649">
    <property type="entry name" value="Alkaline phosphatase-like"/>
    <property type="match status" value="1"/>
</dbReference>
<dbReference type="Proteomes" id="UP001626550">
    <property type="component" value="Unassembled WGS sequence"/>
</dbReference>
<dbReference type="PROSITE" id="PS00123">
    <property type="entry name" value="ALKALINE_PHOSPHATASE"/>
    <property type="match status" value="1"/>
</dbReference>
<comment type="similarity">
    <text evidence="1 10">Belongs to the alkaline phosphatase family.</text>
</comment>
<evidence type="ECO:0000256" key="8">
    <source>
        <dbReference type="PIRSR" id="PIRSR601952-1"/>
    </source>
</evidence>
<evidence type="ECO:0000256" key="9">
    <source>
        <dbReference type="PIRSR" id="PIRSR601952-2"/>
    </source>
</evidence>
<evidence type="ECO:0000256" key="2">
    <source>
        <dbReference type="ARBA" id="ARBA00012647"/>
    </source>
</evidence>
<keyword evidence="5 11" id="KW-0378">Hydrolase</keyword>
<dbReference type="SMART" id="SM00098">
    <property type="entry name" value="alkPPc"/>
    <property type="match status" value="1"/>
</dbReference>
<dbReference type="InterPro" id="IPR001952">
    <property type="entry name" value="Alkaline_phosphatase"/>
</dbReference>
<dbReference type="PANTHER" id="PTHR11596:SF5">
    <property type="entry name" value="ALKALINE PHOSPHATASE"/>
    <property type="match status" value="1"/>
</dbReference>
<keyword evidence="7 9" id="KW-0460">Magnesium</keyword>
<keyword evidence="4 9" id="KW-0479">Metal-binding</keyword>
<evidence type="ECO:0000256" key="10">
    <source>
        <dbReference type="RuleBase" id="RU003946"/>
    </source>
</evidence>
<keyword evidence="3" id="KW-0597">Phosphoprotein</keyword>
<protein>
    <recommendedName>
        <fullName evidence="2 11">Alkaline phosphatase</fullName>
        <ecNumber evidence="2 11">3.1.3.1</ecNumber>
    </recommendedName>
</protein>
<keyword evidence="12" id="KW-0732">Signal</keyword>
<keyword evidence="14" id="KW-1185">Reference proteome</keyword>
<evidence type="ECO:0000256" key="12">
    <source>
        <dbReference type="SAM" id="SignalP"/>
    </source>
</evidence>
<comment type="catalytic activity">
    <reaction evidence="11">
        <text>a phosphate monoester + H2O = an alcohol + phosphate</text>
        <dbReference type="Rhea" id="RHEA:15017"/>
        <dbReference type="ChEBI" id="CHEBI:15377"/>
        <dbReference type="ChEBI" id="CHEBI:30879"/>
        <dbReference type="ChEBI" id="CHEBI:43474"/>
        <dbReference type="ChEBI" id="CHEBI:67140"/>
        <dbReference type="EC" id="3.1.3.1"/>
    </reaction>
</comment>
<evidence type="ECO:0000313" key="13">
    <source>
        <dbReference type="EMBL" id="KAL3309985.1"/>
    </source>
</evidence>
<keyword evidence="6 9" id="KW-0862">Zinc</keyword>
<dbReference type="InterPro" id="IPR017850">
    <property type="entry name" value="Alkaline_phosphatase_core_sf"/>
</dbReference>
<feature type="binding site" evidence="9">
    <location>
        <position position="171"/>
    </location>
    <ligand>
        <name>Mg(2+)</name>
        <dbReference type="ChEBI" id="CHEBI:18420"/>
    </ligand>
</feature>
<evidence type="ECO:0000256" key="6">
    <source>
        <dbReference type="ARBA" id="ARBA00022833"/>
    </source>
</evidence>
<comment type="caution">
    <text evidence="13">The sequence shown here is derived from an EMBL/GenBank/DDBJ whole genome shotgun (WGS) entry which is preliminary data.</text>
</comment>
<evidence type="ECO:0000256" key="1">
    <source>
        <dbReference type="ARBA" id="ARBA00005984"/>
    </source>
</evidence>
<dbReference type="EMBL" id="JBJKFK010003357">
    <property type="protein sequence ID" value="KAL3309985.1"/>
    <property type="molecule type" value="Genomic_DNA"/>
</dbReference>
<feature type="signal peptide" evidence="12">
    <location>
        <begin position="1"/>
        <end position="19"/>
    </location>
</feature>
<accession>A0ABD2PS12</accession>
<comment type="cofactor">
    <cofactor evidence="9">
        <name>Zn(2+)</name>
        <dbReference type="ChEBI" id="CHEBI:29105"/>
    </cofactor>
    <text evidence="9">Binds 2 Zn(2+) ions.</text>
</comment>
<gene>
    <name evidence="13" type="ORF">Ciccas_011457</name>
</gene>
<proteinExistence type="inferred from homology"/>
<sequence length="283" mass="31300">MTKVVTIFLLLLAVSNIDACENYYDLARKDLQRQIDLLPQGMNAEKQPKNIILMMGDGMGYSTLTMARYKKALNEAKLAGDSMLNIDSFPYSGSIRTFCANNIVTDSGSSATAYLTGCKANKECIGVSPQVTNDPDSYEPQYDGPNSFLIEAKLAGFLTGFATTQPITHASPAPLYAHTHSRRYEYPVNSTLLVNKYGVTCHDIASQFVQKSHYFDLVMGGGRGYFLPTERDKQGLRADGRNLLNEWMSECSSSNQSCALYQSPGDFLAKRQEAFSKQRILGK</sequence>
<name>A0ABD2PS12_9PLAT</name>
<evidence type="ECO:0000313" key="14">
    <source>
        <dbReference type="Proteomes" id="UP001626550"/>
    </source>
</evidence>
<dbReference type="InterPro" id="IPR018299">
    <property type="entry name" value="Alkaline_phosphatase_AS"/>
</dbReference>
<evidence type="ECO:0000256" key="7">
    <source>
        <dbReference type="ARBA" id="ARBA00022842"/>
    </source>
</evidence>
<dbReference type="EC" id="3.1.3.1" evidence="2 11"/>
<dbReference type="Gene3D" id="3.40.720.10">
    <property type="entry name" value="Alkaline Phosphatase, subunit A"/>
    <property type="match status" value="1"/>
</dbReference>
<feature type="binding site" evidence="9">
    <location>
        <position position="57"/>
    </location>
    <ligand>
        <name>Zn(2+)</name>
        <dbReference type="ChEBI" id="CHEBI:29105"/>
        <label>2</label>
    </ligand>
</feature>
<dbReference type="GO" id="GO:0004035">
    <property type="term" value="F:alkaline phosphatase activity"/>
    <property type="evidence" value="ECO:0007669"/>
    <property type="project" value="UniProtKB-EC"/>
</dbReference>
<feature type="binding site" evidence="9">
    <location>
        <position position="169"/>
    </location>
    <ligand>
        <name>Mg(2+)</name>
        <dbReference type="ChEBI" id="CHEBI:18420"/>
    </ligand>
</feature>
<evidence type="ECO:0000256" key="3">
    <source>
        <dbReference type="ARBA" id="ARBA00022553"/>
    </source>
</evidence>
<organism evidence="13 14">
    <name type="scientific">Cichlidogyrus casuarinus</name>
    <dbReference type="NCBI Taxonomy" id="1844966"/>
    <lineage>
        <taxon>Eukaryota</taxon>
        <taxon>Metazoa</taxon>
        <taxon>Spiralia</taxon>
        <taxon>Lophotrochozoa</taxon>
        <taxon>Platyhelminthes</taxon>
        <taxon>Monogenea</taxon>
        <taxon>Monopisthocotylea</taxon>
        <taxon>Dactylogyridea</taxon>
        <taxon>Ancyrocephalidae</taxon>
        <taxon>Cichlidogyrus</taxon>
    </lineage>
</organism>